<evidence type="ECO:0000256" key="2">
    <source>
        <dbReference type="ARBA" id="ARBA00022692"/>
    </source>
</evidence>
<dbReference type="InterPro" id="IPR036259">
    <property type="entry name" value="MFS_trans_sf"/>
</dbReference>
<feature type="transmembrane region" description="Helical" evidence="5">
    <location>
        <begin position="39"/>
        <end position="55"/>
    </location>
</feature>
<dbReference type="InterPro" id="IPR020846">
    <property type="entry name" value="MFS_dom"/>
</dbReference>
<sequence length="458" mass="46212">MTGVLALAGVMTSLQQTMIMPVLPAFEEPFDATPAETSWLVTATLLTAAVATPLLGRLADIYGKRPLLLVCIAAIAAGSTVGALAPSLGMIVAGRALIGVGMAVVPIGISTLRDELPPERIPMGVALMSASFGVGSGVGFPLGGILATSVSWRVIFALTTVLALVVLVAVGLVVRRVPAGREGGFDVLGAGLLSAAILALLLGLTGSVPSGVPGGALTCFLVFAVAFVAWVLWEVRAVDPLVDLRLALHRPVALTNIATATFSFGIFTNVLGSAMQVQAPGTESGGFGLDEAGAGLFLVPSAVAFFAMAPVSAWLIGWAGGRWVLALGGGVMAAAFALRIIWNAQLWHAVLFSTVIAVGTAFVLAAAPWLLFRNVPREQTASATSVNALVRSVGTAVSSATAAGAMALALPPAWSAVSPFDLLFAVAAVACGTGCILSLAIPRSTTGGSAPPYPEGAP</sequence>
<name>A0AAU6SBI0_9MICO</name>
<dbReference type="EMBL" id="CP151632">
    <property type="protein sequence ID" value="WZO34306.1"/>
    <property type="molecule type" value="Genomic_DNA"/>
</dbReference>
<comment type="subcellular location">
    <subcellularLocation>
        <location evidence="1">Cell membrane</location>
        <topology evidence="1">Multi-pass membrane protein</topology>
    </subcellularLocation>
</comment>
<accession>A0AAU6SBI0</accession>
<dbReference type="AlphaFoldDB" id="A0AAU6SBI0"/>
<evidence type="ECO:0000259" key="6">
    <source>
        <dbReference type="PROSITE" id="PS50850"/>
    </source>
</evidence>
<organism evidence="7">
    <name type="scientific">Microbacterium sp. LWS13-1.2</name>
    <dbReference type="NCBI Taxonomy" id="3135264"/>
    <lineage>
        <taxon>Bacteria</taxon>
        <taxon>Bacillati</taxon>
        <taxon>Actinomycetota</taxon>
        <taxon>Actinomycetes</taxon>
        <taxon>Micrococcales</taxon>
        <taxon>Microbacteriaceae</taxon>
        <taxon>Microbacterium</taxon>
    </lineage>
</organism>
<proteinExistence type="predicted"/>
<keyword evidence="4 5" id="KW-0472">Membrane</keyword>
<feature type="transmembrane region" description="Helical" evidence="5">
    <location>
        <begin position="422"/>
        <end position="441"/>
    </location>
</feature>
<feature type="transmembrane region" description="Helical" evidence="5">
    <location>
        <begin position="253"/>
        <end position="272"/>
    </location>
</feature>
<protein>
    <submittedName>
        <fullName evidence="7">MFS transporter</fullName>
    </submittedName>
</protein>
<dbReference type="InterPro" id="IPR001958">
    <property type="entry name" value="Tet-R_TetA/multi-R_MdtG-like"/>
</dbReference>
<reference evidence="7" key="1">
    <citation type="submission" date="2024-04" db="EMBL/GenBank/DDBJ databases">
        <authorList>
            <person name="Roder T."/>
            <person name="Oberhansli S."/>
            <person name="Kreuzer M."/>
        </authorList>
    </citation>
    <scope>NUCLEOTIDE SEQUENCE</scope>
    <source>
        <strain evidence="7">LWS13-1.2</strain>
    </source>
</reference>
<feature type="transmembrane region" description="Helical" evidence="5">
    <location>
        <begin position="323"/>
        <end position="342"/>
    </location>
</feature>
<feature type="transmembrane region" description="Helical" evidence="5">
    <location>
        <begin position="91"/>
        <end position="112"/>
    </location>
</feature>
<feature type="transmembrane region" description="Helical" evidence="5">
    <location>
        <begin position="187"/>
        <end position="208"/>
    </location>
</feature>
<dbReference type="SUPFAM" id="SSF103473">
    <property type="entry name" value="MFS general substrate transporter"/>
    <property type="match status" value="1"/>
</dbReference>
<keyword evidence="3 5" id="KW-1133">Transmembrane helix</keyword>
<feature type="transmembrane region" description="Helical" evidence="5">
    <location>
        <begin position="393"/>
        <end position="410"/>
    </location>
</feature>
<dbReference type="PROSITE" id="PS50850">
    <property type="entry name" value="MFS"/>
    <property type="match status" value="1"/>
</dbReference>
<feature type="transmembrane region" description="Helical" evidence="5">
    <location>
        <begin position="67"/>
        <end position="85"/>
    </location>
</feature>
<dbReference type="CDD" id="cd17504">
    <property type="entry name" value="MFS_MMR_MDR_like"/>
    <property type="match status" value="1"/>
</dbReference>
<evidence type="ECO:0000256" key="3">
    <source>
        <dbReference type="ARBA" id="ARBA00022989"/>
    </source>
</evidence>
<dbReference type="Gene3D" id="1.20.1250.20">
    <property type="entry name" value="MFS general substrate transporter like domains"/>
    <property type="match status" value="2"/>
</dbReference>
<evidence type="ECO:0000313" key="7">
    <source>
        <dbReference type="EMBL" id="WZO34306.1"/>
    </source>
</evidence>
<dbReference type="GO" id="GO:0022857">
    <property type="term" value="F:transmembrane transporter activity"/>
    <property type="evidence" value="ECO:0007669"/>
    <property type="project" value="InterPro"/>
</dbReference>
<dbReference type="RefSeq" id="WP_349428864.1">
    <property type="nucleotide sequence ID" value="NZ_CP151632.1"/>
</dbReference>
<evidence type="ECO:0000256" key="4">
    <source>
        <dbReference type="ARBA" id="ARBA00023136"/>
    </source>
</evidence>
<feature type="transmembrane region" description="Helical" evidence="5">
    <location>
        <begin position="124"/>
        <end position="148"/>
    </location>
</feature>
<feature type="transmembrane region" description="Helical" evidence="5">
    <location>
        <begin position="348"/>
        <end position="372"/>
    </location>
</feature>
<dbReference type="PANTHER" id="PTHR23501:SF197">
    <property type="entry name" value="COMD"/>
    <property type="match status" value="1"/>
</dbReference>
<evidence type="ECO:0000256" key="5">
    <source>
        <dbReference type="SAM" id="Phobius"/>
    </source>
</evidence>
<dbReference type="Pfam" id="PF07690">
    <property type="entry name" value="MFS_1"/>
    <property type="match status" value="1"/>
</dbReference>
<dbReference type="InterPro" id="IPR011701">
    <property type="entry name" value="MFS"/>
</dbReference>
<feature type="transmembrane region" description="Helical" evidence="5">
    <location>
        <begin position="154"/>
        <end position="175"/>
    </location>
</feature>
<gene>
    <name evidence="7" type="ORF">MRBLWS13_001961</name>
</gene>
<feature type="transmembrane region" description="Helical" evidence="5">
    <location>
        <begin position="292"/>
        <end position="316"/>
    </location>
</feature>
<keyword evidence="2 5" id="KW-0812">Transmembrane</keyword>
<dbReference type="GO" id="GO:0005886">
    <property type="term" value="C:plasma membrane"/>
    <property type="evidence" value="ECO:0007669"/>
    <property type="project" value="UniProtKB-SubCell"/>
</dbReference>
<dbReference type="PANTHER" id="PTHR23501">
    <property type="entry name" value="MAJOR FACILITATOR SUPERFAMILY"/>
    <property type="match status" value="1"/>
</dbReference>
<evidence type="ECO:0000256" key="1">
    <source>
        <dbReference type="ARBA" id="ARBA00004651"/>
    </source>
</evidence>
<feature type="domain" description="Major facilitator superfamily (MFS) profile" evidence="6">
    <location>
        <begin position="1"/>
        <end position="446"/>
    </location>
</feature>
<feature type="transmembrane region" description="Helical" evidence="5">
    <location>
        <begin position="214"/>
        <end position="233"/>
    </location>
</feature>
<dbReference type="PRINTS" id="PR01035">
    <property type="entry name" value="TCRTETA"/>
</dbReference>